<gene>
    <name evidence="1" type="ORF">ABID21_001831</name>
</gene>
<proteinExistence type="predicted"/>
<dbReference type="EMBL" id="JBEPLJ010000006">
    <property type="protein sequence ID" value="MET3585722.1"/>
    <property type="molecule type" value="Genomic_DNA"/>
</dbReference>
<dbReference type="Proteomes" id="UP001549031">
    <property type="component" value="Unassembled WGS sequence"/>
</dbReference>
<protein>
    <submittedName>
        <fullName evidence="1">Uncharacterized protein</fullName>
    </submittedName>
</protein>
<reference evidence="1 2" key="1">
    <citation type="submission" date="2024-06" db="EMBL/GenBank/DDBJ databases">
        <title>Genomic Encyclopedia of Type Strains, Phase IV (KMG-IV): sequencing the most valuable type-strain genomes for metagenomic binning, comparative biology and taxonomic classification.</title>
        <authorList>
            <person name="Goeker M."/>
        </authorList>
    </citation>
    <scope>NUCLEOTIDE SEQUENCE [LARGE SCALE GENOMIC DNA]</scope>
    <source>
        <strain evidence="1 2">DSM 105042</strain>
    </source>
</reference>
<name>A0ABV2H5M9_9HYPH</name>
<evidence type="ECO:0000313" key="1">
    <source>
        <dbReference type="EMBL" id="MET3585722.1"/>
    </source>
</evidence>
<comment type="caution">
    <text evidence="1">The sequence shown here is derived from an EMBL/GenBank/DDBJ whole genome shotgun (WGS) entry which is preliminary data.</text>
</comment>
<sequence length="55" mass="6360">MLQAEHVTAPFFITPTYKLPVLEDVRITLEIDVLLKRGMAMHNLMLHGRFIRPAN</sequence>
<keyword evidence="2" id="KW-1185">Reference proteome</keyword>
<accession>A0ABV2H5M9</accession>
<evidence type="ECO:0000313" key="2">
    <source>
        <dbReference type="Proteomes" id="UP001549031"/>
    </source>
</evidence>
<organism evidence="1 2">
    <name type="scientific">Pseudorhizobium tarimense</name>
    <dbReference type="NCBI Taxonomy" id="1079109"/>
    <lineage>
        <taxon>Bacteria</taxon>
        <taxon>Pseudomonadati</taxon>
        <taxon>Pseudomonadota</taxon>
        <taxon>Alphaproteobacteria</taxon>
        <taxon>Hyphomicrobiales</taxon>
        <taxon>Rhizobiaceae</taxon>
        <taxon>Rhizobium/Agrobacterium group</taxon>
        <taxon>Pseudorhizobium</taxon>
    </lineage>
</organism>